<dbReference type="Gene3D" id="2.60.120.620">
    <property type="entry name" value="q2cbj1_9rhob like domain"/>
    <property type="match status" value="1"/>
</dbReference>
<proteinExistence type="predicted"/>
<evidence type="ECO:0000313" key="2">
    <source>
        <dbReference type="EMBL" id="KAK3238421.1"/>
    </source>
</evidence>
<reference evidence="2 3" key="1">
    <citation type="journal article" date="2015" name="Genome Biol. Evol.">
        <title>Comparative Genomics of a Bacterivorous Green Alga Reveals Evolutionary Causalities and Consequences of Phago-Mixotrophic Mode of Nutrition.</title>
        <authorList>
            <person name="Burns J.A."/>
            <person name="Paasch A."/>
            <person name="Narechania A."/>
            <person name="Kim E."/>
        </authorList>
    </citation>
    <scope>NUCLEOTIDE SEQUENCE [LARGE SCALE GENOMIC DNA]</scope>
    <source>
        <strain evidence="2 3">PLY_AMNH</strain>
    </source>
</reference>
<name>A0AAE0BKS7_9CHLO</name>
<gene>
    <name evidence="2" type="ORF">CYMTET_51568</name>
</gene>
<protein>
    <recommendedName>
        <fullName evidence="1">Prolyl 4-hydroxylase alpha subunit Fe(2+) 2OG dioxygenase domain-containing protein</fullName>
    </recommendedName>
</protein>
<organism evidence="2 3">
    <name type="scientific">Cymbomonas tetramitiformis</name>
    <dbReference type="NCBI Taxonomy" id="36881"/>
    <lineage>
        <taxon>Eukaryota</taxon>
        <taxon>Viridiplantae</taxon>
        <taxon>Chlorophyta</taxon>
        <taxon>Pyramimonadophyceae</taxon>
        <taxon>Pyramimonadales</taxon>
        <taxon>Pyramimonadaceae</taxon>
        <taxon>Cymbomonas</taxon>
    </lineage>
</organism>
<keyword evidence="3" id="KW-1185">Reference proteome</keyword>
<evidence type="ECO:0000259" key="1">
    <source>
        <dbReference type="Pfam" id="PF13640"/>
    </source>
</evidence>
<evidence type="ECO:0000313" key="3">
    <source>
        <dbReference type="Proteomes" id="UP001190700"/>
    </source>
</evidence>
<dbReference type="Proteomes" id="UP001190700">
    <property type="component" value="Unassembled WGS sequence"/>
</dbReference>
<dbReference type="Pfam" id="PF13640">
    <property type="entry name" value="2OG-FeII_Oxy_3"/>
    <property type="match status" value="1"/>
</dbReference>
<dbReference type="AlphaFoldDB" id="A0AAE0BKS7"/>
<comment type="caution">
    <text evidence="2">The sequence shown here is derived from an EMBL/GenBank/DDBJ whole genome shotgun (WGS) entry which is preliminary data.</text>
</comment>
<dbReference type="InterPro" id="IPR044862">
    <property type="entry name" value="Pro_4_hyd_alph_FE2OG_OXY"/>
</dbReference>
<sequence>MQWLALIYTCFAIIHMPDRSCTSAETIHKTGFDGLVQQPDGITAFKLDKIALANISKTPFRHIFIPQFIPPEELAKITADFPKSLDSEAFAASKKNVEEREVLATGDVKGAYAKLITDAHAPALKAALFKKFGAKIPKKSYSRVTLRGTCIFRPCGGPGSVHHDSKNKIISVLIYLNQEPLDANSAAGNLLLLRSKNKLNDKKRIEVPSWNGNLVAFFNTPTAWHGLETYSGSRRAIQINYETPDPLHPYIPP</sequence>
<dbReference type="EMBL" id="LGRX02034217">
    <property type="protein sequence ID" value="KAK3238421.1"/>
    <property type="molecule type" value="Genomic_DNA"/>
</dbReference>
<feature type="domain" description="Prolyl 4-hydroxylase alpha subunit Fe(2+) 2OG dioxygenase" evidence="1">
    <location>
        <begin position="161"/>
        <end position="241"/>
    </location>
</feature>
<accession>A0AAE0BKS7</accession>